<evidence type="ECO:0000259" key="8">
    <source>
        <dbReference type="Pfam" id="PF17768"/>
    </source>
</evidence>
<dbReference type="InterPro" id="IPR038763">
    <property type="entry name" value="DHH_sf"/>
</dbReference>
<dbReference type="InterPro" id="IPR051673">
    <property type="entry name" value="SSDNA_exonuclease_RecJ"/>
</dbReference>
<evidence type="ECO:0000313" key="10">
    <source>
        <dbReference type="Proteomes" id="UP000681594"/>
    </source>
</evidence>
<dbReference type="InterPro" id="IPR003156">
    <property type="entry name" value="DHHA1_dom"/>
</dbReference>
<gene>
    <name evidence="9" type="primary">recJ</name>
    <name evidence="9" type="ORF">J8J14_18650</name>
</gene>
<dbReference type="EMBL" id="JAGIZB010000021">
    <property type="protein sequence ID" value="MBP0446799.1"/>
    <property type="molecule type" value="Genomic_DNA"/>
</dbReference>
<dbReference type="Proteomes" id="UP000681594">
    <property type="component" value="Unassembled WGS sequence"/>
</dbReference>
<dbReference type="PANTHER" id="PTHR30255">
    <property type="entry name" value="SINGLE-STRANDED-DNA-SPECIFIC EXONUCLEASE RECJ"/>
    <property type="match status" value="1"/>
</dbReference>
<keyword evidence="10" id="KW-1185">Reference proteome</keyword>
<evidence type="ECO:0000256" key="3">
    <source>
        <dbReference type="ARBA" id="ARBA00022722"/>
    </source>
</evidence>
<dbReference type="NCBIfam" id="TIGR00644">
    <property type="entry name" value="recJ"/>
    <property type="match status" value="1"/>
</dbReference>
<keyword evidence="4" id="KW-0378">Hydrolase</keyword>
<evidence type="ECO:0000259" key="7">
    <source>
        <dbReference type="Pfam" id="PF02272"/>
    </source>
</evidence>
<dbReference type="RefSeq" id="WP_209381069.1">
    <property type="nucleotide sequence ID" value="NZ_JAGIZB010000021.1"/>
</dbReference>
<comment type="similarity">
    <text evidence="1">Belongs to the RecJ family.</text>
</comment>
<evidence type="ECO:0000256" key="5">
    <source>
        <dbReference type="ARBA" id="ARBA00022839"/>
    </source>
</evidence>
<feature type="domain" description="DHHA1" evidence="7">
    <location>
        <begin position="395"/>
        <end position="486"/>
    </location>
</feature>
<evidence type="ECO:0000313" key="9">
    <source>
        <dbReference type="EMBL" id="MBP0446799.1"/>
    </source>
</evidence>
<dbReference type="Pfam" id="PF17768">
    <property type="entry name" value="RecJ_OB"/>
    <property type="match status" value="1"/>
</dbReference>
<dbReference type="GO" id="GO:0004527">
    <property type="term" value="F:exonuclease activity"/>
    <property type="evidence" value="ECO:0007669"/>
    <property type="project" value="UniProtKB-KW"/>
</dbReference>
<comment type="caution">
    <text evidence="9">The sequence shown here is derived from an EMBL/GenBank/DDBJ whole genome shotgun (WGS) entry which is preliminary data.</text>
</comment>
<reference evidence="9 10" key="1">
    <citation type="submission" date="2021-03" db="EMBL/GenBank/DDBJ databases">
        <authorList>
            <person name="So Y."/>
        </authorList>
    </citation>
    <scope>NUCLEOTIDE SEQUENCE [LARGE SCALE GENOMIC DNA]</scope>
    <source>
        <strain evidence="9 10">SSH11</strain>
    </source>
</reference>
<name>A0ABS4AKT0_9PROT</name>
<evidence type="ECO:0000259" key="6">
    <source>
        <dbReference type="Pfam" id="PF01368"/>
    </source>
</evidence>
<dbReference type="InterPro" id="IPR004610">
    <property type="entry name" value="RecJ"/>
</dbReference>
<keyword evidence="5 9" id="KW-0269">Exonuclease</keyword>
<dbReference type="InterPro" id="IPR001667">
    <property type="entry name" value="DDH_dom"/>
</dbReference>
<protein>
    <recommendedName>
        <fullName evidence="2">Single-stranded-DNA-specific exonuclease RecJ</fullName>
    </recommendedName>
</protein>
<dbReference type="Pfam" id="PF01368">
    <property type="entry name" value="DHH"/>
    <property type="match status" value="1"/>
</dbReference>
<evidence type="ECO:0000256" key="1">
    <source>
        <dbReference type="ARBA" id="ARBA00005915"/>
    </source>
</evidence>
<evidence type="ECO:0000256" key="2">
    <source>
        <dbReference type="ARBA" id="ARBA00019841"/>
    </source>
</evidence>
<dbReference type="PANTHER" id="PTHR30255:SF2">
    <property type="entry name" value="SINGLE-STRANDED-DNA-SPECIFIC EXONUCLEASE RECJ"/>
    <property type="match status" value="1"/>
</dbReference>
<evidence type="ECO:0000256" key="4">
    <source>
        <dbReference type="ARBA" id="ARBA00022801"/>
    </source>
</evidence>
<organism evidence="9 10">
    <name type="scientific">Pararoseomonas baculiformis</name>
    <dbReference type="NCBI Taxonomy" id="2820812"/>
    <lineage>
        <taxon>Bacteria</taxon>
        <taxon>Pseudomonadati</taxon>
        <taxon>Pseudomonadota</taxon>
        <taxon>Alphaproteobacteria</taxon>
        <taxon>Acetobacterales</taxon>
        <taxon>Acetobacteraceae</taxon>
        <taxon>Pararoseomonas</taxon>
    </lineage>
</organism>
<proteinExistence type="inferred from homology"/>
<dbReference type="Pfam" id="PF02272">
    <property type="entry name" value="DHHA1"/>
    <property type="match status" value="1"/>
</dbReference>
<dbReference type="SUPFAM" id="SSF64182">
    <property type="entry name" value="DHH phosphoesterases"/>
    <property type="match status" value="1"/>
</dbReference>
<feature type="domain" description="RecJ OB" evidence="8">
    <location>
        <begin position="500"/>
        <end position="610"/>
    </location>
</feature>
<dbReference type="Gene3D" id="3.10.310.30">
    <property type="match status" value="1"/>
</dbReference>
<keyword evidence="3" id="KW-0540">Nuclease</keyword>
<feature type="domain" description="DDH" evidence="6">
    <location>
        <begin position="117"/>
        <end position="273"/>
    </location>
</feature>
<dbReference type="Gene3D" id="3.90.1640.30">
    <property type="match status" value="1"/>
</dbReference>
<accession>A0ABS4AKT0</accession>
<dbReference type="InterPro" id="IPR041122">
    <property type="entry name" value="RecJ_OB"/>
</dbReference>
<sequence>MSRGTTTSPSSRTYSLAEAGLLEAEAPSGAVLGVERSVTARRWVWRAADARTGLAIAQRLEVPELVGRLLAARGVGVEAAADFLEPRLRALMPDPSCMRDMDLAAARLAQAVRSGERVAVFADYDADGACAGALMLRVLRDLGVPATHYVPDRIKEGYGPNAPAIAALCDAGAGLIVCVDCGISAHQALDAARGRADVVVLDHHKAEGPPPAILATVNPNRLDCDSGLRGLCAAAVCFMAAVALHRTLRKSGFFSDRAEPPLLELLDLVATATVCDVMPLTGLNRALVSQGLRVMARRGRPGIAALLEVAGVKDAPSAHSLGFGLGPRINASGRIGESNLALRLLLEDDPLEARAMAERLDITNRRRQEVEAEVMGTALSMAERGMAAGHPVLLICGEGWHPGVVGIVAGRVKERFNRPALVAGVADGLAKGSGRSVPGLDLGAAIIAARQAGLLETGGGHAMAAGFSFRAERQEAVHAFLNERLAEATTLPDAAALVVEGTLSVAAANNLLAAQIGRLAPFGTGNEEPLFAIRHARVVRADRVGKEGATIRLFLEGEGGGRLKAICFRAKEGPLAELLLNARGRPLHLCGTLRAESWNGEVSTSLHVQDAAPA</sequence>